<dbReference type="InterPro" id="IPR043726">
    <property type="entry name" value="LiaI-LiaF-like_TM1"/>
</dbReference>
<keyword evidence="1" id="KW-0812">Transmembrane</keyword>
<sequence length="174" mass="19560">MDNTKRYLSGLVLVAVGLLFFLRSLGIMFFDFGSVMEYGWPFILLLVSLGFHIAFFASGMNPRRAGLLVPGGVLLVLSLLFIFEAVTGWRFAGQTWPVYMLAPAVGLFELYVFGGRQRTLLIPVAVLSIVSLSFLAQMALRFTFEFWPLLLVAVGVWMLTGRGRKRKEDDKLRL</sequence>
<evidence type="ECO:0000313" key="3">
    <source>
        <dbReference type="EMBL" id="MCP8967781.1"/>
    </source>
</evidence>
<name>A0AA42BNW6_9BACI</name>
<keyword evidence="1" id="KW-1133">Transmembrane helix</keyword>
<reference evidence="3" key="1">
    <citation type="submission" date="2022-07" db="EMBL/GenBank/DDBJ databases">
        <authorList>
            <person name="Li W.-J."/>
            <person name="Deng Q.-Q."/>
        </authorList>
    </citation>
    <scope>NUCLEOTIDE SEQUENCE</scope>
    <source>
        <strain evidence="3">SYSU M60031</strain>
    </source>
</reference>
<feature type="transmembrane region" description="Helical" evidence="1">
    <location>
        <begin position="120"/>
        <end position="140"/>
    </location>
</feature>
<gene>
    <name evidence="3" type="ORF">NK662_04405</name>
</gene>
<evidence type="ECO:0000256" key="1">
    <source>
        <dbReference type="SAM" id="Phobius"/>
    </source>
</evidence>
<protein>
    <submittedName>
        <fullName evidence="3">DUF5668 domain-containing protein</fullName>
    </submittedName>
</protein>
<feature type="transmembrane region" description="Helical" evidence="1">
    <location>
        <begin position="7"/>
        <end position="32"/>
    </location>
</feature>
<feature type="transmembrane region" description="Helical" evidence="1">
    <location>
        <begin position="65"/>
        <end position="83"/>
    </location>
</feature>
<comment type="caution">
    <text evidence="3">The sequence shown here is derived from an EMBL/GenBank/DDBJ whole genome shotgun (WGS) entry which is preliminary data.</text>
</comment>
<accession>A0AA42BNW6</accession>
<dbReference type="Pfam" id="PF18917">
    <property type="entry name" value="LiaI-LiaF-like_TM1"/>
    <property type="match status" value="1"/>
</dbReference>
<feature type="transmembrane region" description="Helical" evidence="1">
    <location>
        <begin position="38"/>
        <end position="58"/>
    </location>
</feature>
<feature type="domain" description="LiaI-LiaF-like transmembrane region" evidence="2">
    <location>
        <begin position="8"/>
        <end position="51"/>
    </location>
</feature>
<keyword evidence="1" id="KW-0472">Membrane</keyword>
<feature type="transmembrane region" description="Helical" evidence="1">
    <location>
        <begin position="146"/>
        <end position="163"/>
    </location>
</feature>
<feature type="transmembrane region" description="Helical" evidence="1">
    <location>
        <begin position="95"/>
        <end position="113"/>
    </location>
</feature>
<keyword evidence="4" id="KW-1185">Reference proteome</keyword>
<organism evidence="3 4">
    <name type="scientific">Ectobacillus ponti</name>
    <dbReference type="NCBI Taxonomy" id="2961894"/>
    <lineage>
        <taxon>Bacteria</taxon>
        <taxon>Bacillati</taxon>
        <taxon>Bacillota</taxon>
        <taxon>Bacilli</taxon>
        <taxon>Bacillales</taxon>
        <taxon>Bacillaceae</taxon>
        <taxon>Ectobacillus</taxon>
    </lineage>
</organism>
<proteinExistence type="predicted"/>
<evidence type="ECO:0000259" key="2">
    <source>
        <dbReference type="Pfam" id="PF18917"/>
    </source>
</evidence>
<evidence type="ECO:0000313" key="4">
    <source>
        <dbReference type="Proteomes" id="UP001156102"/>
    </source>
</evidence>
<dbReference type="EMBL" id="JANCLT010000002">
    <property type="protein sequence ID" value="MCP8967781.1"/>
    <property type="molecule type" value="Genomic_DNA"/>
</dbReference>
<dbReference type="RefSeq" id="WP_254757697.1">
    <property type="nucleotide sequence ID" value="NZ_JANCLT010000002.1"/>
</dbReference>
<dbReference type="Proteomes" id="UP001156102">
    <property type="component" value="Unassembled WGS sequence"/>
</dbReference>
<dbReference type="AlphaFoldDB" id="A0AA42BNW6"/>